<dbReference type="EMBL" id="BARV01019719">
    <property type="protein sequence ID" value="GAI19555.1"/>
    <property type="molecule type" value="Genomic_DNA"/>
</dbReference>
<organism evidence="1">
    <name type="scientific">marine sediment metagenome</name>
    <dbReference type="NCBI Taxonomy" id="412755"/>
    <lineage>
        <taxon>unclassified sequences</taxon>
        <taxon>metagenomes</taxon>
        <taxon>ecological metagenomes</taxon>
    </lineage>
</organism>
<evidence type="ECO:0000313" key="1">
    <source>
        <dbReference type="EMBL" id="GAI19555.1"/>
    </source>
</evidence>
<name>X1MY37_9ZZZZ</name>
<accession>X1MY37</accession>
<proteinExistence type="predicted"/>
<dbReference type="AlphaFoldDB" id="X1MY37"/>
<feature type="non-terminal residue" evidence="1">
    <location>
        <position position="131"/>
    </location>
</feature>
<sequence length="131" mass="14865">MGIKDKATYGEYYWAMQVEAQQRVSELTEKEVSPLIKSILDDLPILDELPDGLQHILKEVSEPTEQWTGAMVINTGAEIVGSTIAQMAKPLTRPAVYAAEKMFQSLKITATQAAILWQRNRMEKENFNEYM</sequence>
<comment type="caution">
    <text evidence="1">The sequence shown here is derived from an EMBL/GenBank/DDBJ whole genome shotgun (WGS) entry which is preliminary data.</text>
</comment>
<reference evidence="1" key="1">
    <citation type="journal article" date="2014" name="Front. Microbiol.">
        <title>High frequency of phylogenetically diverse reductive dehalogenase-homologous genes in deep subseafloor sedimentary metagenomes.</title>
        <authorList>
            <person name="Kawai M."/>
            <person name="Futagami T."/>
            <person name="Toyoda A."/>
            <person name="Takaki Y."/>
            <person name="Nishi S."/>
            <person name="Hori S."/>
            <person name="Arai W."/>
            <person name="Tsubouchi T."/>
            <person name="Morono Y."/>
            <person name="Uchiyama I."/>
            <person name="Ito T."/>
            <person name="Fujiyama A."/>
            <person name="Inagaki F."/>
            <person name="Takami H."/>
        </authorList>
    </citation>
    <scope>NUCLEOTIDE SEQUENCE</scope>
    <source>
        <strain evidence="1">Expedition CK06-06</strain>
    </source>
</reference>
<protein>
    <submittedName>
        <fullName evidence="1">Uncharacterized protein</fullName>
    </submittedName>
</protein>
<gene>
    <name evidence="1" type="ORF">S06H3_33076</name>
</gene>